<comment type="caution">
    <text evidence="1">The sequence shown here is derived from an EMBL/GenBank/DDBJ whole genome shotgun (WGS) entry which is preliminary data.</text>
</comment>
<reference evidence="1 2" key="1">
    <citation type="submission" date="2018-08" db="EMBL/GenBank/DDBJ databases">
        <title>Draft genome of candidate division NPL-UPA2 bacterium Unc8 that adapted to ultra-basic serpentinizing groundwater.</title>
        <authorList>
            <person name="Ishii S."/>
            <person name="Suzuki S."/>
            <person name="Nealson K.H."/>
        </authorList>
    </citation>
    <scope>NUCLEOTIDE SEQUENCE [LARGE SCALE GENOMIC DNA]</scope>
    <source>
        <strain evidence="1">Unc8</strain>
    </source>
</reference>
<proteinExistence type="predicted"/>
<evidence type="ECO:0000313" key="2">
    <source>
        <dbReference type="Proteomes" id="UP000266287"/>
    </source>
</evidence>
<dbReference type="Proteomes" id="UP000266287">
    <property type="component" value="Unassembled WGS sequence"/>
</dbReference>
<evidence type="ECO:0000313" key="1">
    <source>
        <dbReference type="EMBL" id="RII00645.1"/>
    </source>
</evidence>
<accession>A0A399FW29</accession>
<name>A0A399FW29_UNCN2</name>
<protein>
    <recommendedName>
        <fullName evidence="3">Type 4a pilus biogenesis protein PilO</fullName>
    </recommendedName>
</protein>
<dbReference type="EMBL" id="NDHY01000002">
    <property type="protein sequence ID" value="RII00645.1"/>
    <property type="molecule type" value="Genomic_DNA"/>
</dbReference>
<gene>
    <name evidence="1" type="ORF">B9J77_01070</name>
</gene>
<dbReference type="AlphaFoldDB" id="A0A399FW29"/>
<evidence type="ECO:0008006" key="3">
    <source>
        <dbReference type="Google" id="ProtNLM"/>
    </source>
</evidence>
<organism evidence="1 2">
    <name type="scientific">candidate division NPL-UPA2 bacterium Unc8</name>
    <dbReference type="NCBI Taxonomy" id="1980939"/>
    <lineage>
        <taxon>Bacteria</taxon>
    </lineage>
</organism>
<sequence>MRYLKKELLLMVIGLCATAVVWLFVYTPAAREIKTSRAVSVRLEKEIDALHAAARRTPLIEKEIAALSLKIEHLGIEEHLMKRSPLHIMDTLLKLATEVEISPIRLVEAKGNWQGFEMTVNAPSFSSFGAYIENLHNSHLLLKIRYAIIKLCPDGRGLRVELSIDGWIG</sequence>